<feature type="compositionally biased region" description="Basic and acidic residues" evidence="1">
    <location>
        <begin position="18"/>
        <end position="29"/>
    </location>
</feature>
<dbReference type="AlphaFoldDB" id="A0A917H7K4"/>
<feature type="region of interest" description="Disordered" evidence="1">
    <location>
        <begin position="1"/>
        <end position="56"/>
    </location>
</feature>
<sequence>MQIQRRGRDAAPGATVQGEHRQNHEHQDPGVDQPGPFQPRLAGGDGSEGEGVLTGMEITQNYRHPPVRLNSQMYKNAITTVEGNPVGPSLSLP</sequence>
<name>A0A917H7K4_9MICC</name>
<accession>A0A917H7K4</accession>
<reference evidence="2" key="1">
    <citation type="journal article" date="2014" name="Int. J. Syst. Evol. Microbiol.">
        <title>Complete genome sequence of Corynebacterium casei LMG S-19264T (=DSM 44701T), isolated from a smear-ripened cheese.</title>
        <authorList>
            <consortium name="US DOE Joint Genome Institute (JGI-PGF)"/>
            <person name="Walter F."/>
            <person name="Albersmeier A."/>
            <person name="Kalinowski J."/>
            <person name="Ruckert C."/>
        </authorList>
    </citation>
    <scope>NUCLEOTIDE SEQUENCE</scope>
    <source>
        <strain evidence="2">CGMCC 1.12187</strain>
    </source>
</reference>
<proteinExistence type="predicted"/>
<dbReference type="EMBL" id="BMEQ01000037">
    <property type="protein sequence ID" value="GGG70098.1"/>
    <property type="molecule type" value="Genomic_DNA"/>
</dbReference>
<dbReference type="Proteomes" id="UP000638848">
    <property type="component" value="Unassembled WGS sequence"/>
</dbReference>
<reference evidence="2" key="2">
    <citation type="submission" date="2020-09" db="EMBL/GenBank/DDBJ databases">
        <authorList>
            <person name="Sun Q."/>
            <person name="Zhou Y."/>
        </authorList>
    </citation>
    <scope>NUCLEOTIDE SEQUENCE</scope>
    <source>
        <strain evidence="2">CGMCC 1.12187</strain>
    </source>
</reference>
<evidence type="ECO:0000313" key="3">
    <source>
        <dbReference type="Proteomes" id="UP000638848"/>
    </source>
</evidence>
<organism evidence="2 3">
    <name type="scientific">Kocuria dechangensis</name>
    <dbReference type="NCBI Taxonomy" id="1176249"/>
    <lineage>
        <taxon>Bacteria</taxon>
        <taxon>Bacillati</taxon>
        <taxon>Actinomycetota</taxon>
        <taxon>Actinomycetes</taxon>
        <taxon>Micrococcales</taxon>
        <taxon>Micrococcaceae</taxon>
        <taxon>Kocuria</taxon>
    </lineage>
</organism>
<gene>
    <name evidence="2" type="ORF">GCM10011374_38320</name>
</gene>
<comment type="caution">
    <text evidence="2">The sequence shown here is derived from an EMBL/GenBank/DDBJ whole genome shotgun (WGS) entry which is preliminary data.</text>
</comment>
<protein>
    <submittedName>
        <fullName evidence="2">Uncharacterized protein</fullName>
    </submittedName>
</protein>
<keyword evidence="3" id="KW-1185">Reference proteome</keyword>
<evidence type="ECO:0000313" key="2">
    <source>
        <dbReference type="EMBL" id="GGG70098.1"/>
    </source>
</evidence>
<evidence type="ECO:0000256" key="1">
    <source>
        <dbReference type="SAM" id="MobiDB-lite"/>
    </source>
</evidence>